<dbReference type="EMBL" id="VCAU01000120">
    <property type="protein sequence ID" value="KAF9884505.1"/>
    <property type="molecule type" value="Genomic_DNA"/>
</dbReference>
<gene>
    <name evidence="2" type="ORF">FE257_001692</name>
</gene>
<reference evidence="2" key="1">
    <citation type="journal article" date="2019" name="Beilstein J. Org. Chem.">
        <title>Nanangenines: drimane sesquiterpenoids as the dominant metabolite cohort of a novel Australian fungus, Aspergillus nanangensis.</title>
        <authorList>
            <person name="Lacey H.J."/>
            <person name="Gilchrist C.L.M."/>
            <person name="Crombie A."/>
            <person name="Kalaitzis J.A."/>
            <person name="Vuong D."/>
            <person name="Rutledge P.J."/>
            <person name="Turner P."/>
            <person name="Pitt J.I."/>
            <person name="Lacey E."/>
            <person name="Chooi Y.H."/>
            <person name="Piggott A.M."/>
        </authorList>
    </citation>
    <scope>NUCLEOTIDE SEQUENCE</scope>
    <source>
        <strain evidence="2">MST-FP2251</strain>
    </source>
</reference>
<dbReference type="InterPro" id="IPR046536">
    <property type="entry name" value="DUF6601"/>
</dbReference>
<dbReference type="AlphaFoldDB" id="A0AAD4CDJ6"/>
<organism evidence="2 3">
    <name type="scientific">Aspergillus nanangensis</name>
    <dbReference type="NCBI Taxonomy" id="2582783"/>
    <lineage>
        <taxon>Eukaryota</taxon>
        <taxon>Fungi</taxon>
        <taxon>Dikarya</taxon>
        <taxon>Ascomycota</taxon>
        <taxon>Pezizomycotina</taxon>
        <taxon>Eurotiomycetes</taxon>
        <taxon>Eurotiomycetidae</taxon>
        <taxon>Eurotiales</taxon>
        <taxon>Aspergillaceae</taxon>
        <taxon>Aspergillus</taxon>
        <taxon>Aspergillus subgen. Circumdati</taxon>
    </lineage>
</organism>
<accession>A0AAD4CDJ6</accession>
<feature type="transmembrane region" description="Helical" evidence="1">
    <location>
        <begin position="249"/>
        <end position="269"/>
    </location>
</feature>
<dbReference type="Pfam" id="PF20246">
    <property type="entry name" value="DUF6601"/>
    <property type="match status" value="1"/>
</dbReference>
<name>A0AAD4CDJ6_ASPNN</name>
<keyword evidence="3" id="KW-1185">Reference proteome</keyword>
<comment type="caution">
    <text evidence="2">The sequence shown here is derived from an EMBL/GenBank/DDBJ whole genome shotgun (WGS) entry which is preliminary data.</text>
</comment>
<evidence type="ECO:0000313" key="2">
    <source>
        <dbReference type="EMBL" id="KAF9884505.1"/>
    </source>
</evidence>
<proteinExistence type="predicted"/>
<keyword evidence="1" id="KW-0812">Transmembrane</keyword>
<keyword evidence="1" id="KW-1133">Transmembrane helix</keyword>
<keyword evidence="1" id="KW-0472">Membrane</keyword>
<evidence type="ECO:0000256" key="1">
    <source>
        <dbReference type="SAM" id="Phobius"/>
    </source>
</evidence>
<evidence type="ECO:0000313" key="3">
    <source>
        <dbReference type="Proteomes" id="UP001194746"/>
    </source>
</evidence>
<sequence>MDLMEDRDIFPESLALNSDHLDILPGDNNNNNNNHLPDEPLISLNPHSVHEFLTQELSTPLLDELYPRLWLAARRTSSHIDALHRQRIKGRTITPSEDPKLHLVWQTDRIYIKPIPTCLLNYTVWTTFLRASKDADPPDHGTPSRALALGFLRSYGYLIRHKVDFVLAQEAHLIAPEITWVRWGRFIAWFRGVEDGDVAKRYHYGQLRLSRLQWMVRVGLAKNSSATGWFYEVPYWSIASYVRQAATPLLFLFASLSVVLGAMQVVVSVEVAELGFVGGSALKVHAASWVFSVVVLVATLGIWLLIFVIPLGALVWQVSWALANDAGVRGGEGEGTV</sequence>
<protein>
    <submittedName>
        <fullName evidence="2">Uncharacterized protein</fullName>
    </submittedName>
</protein>
<dbReference type="PANTHER" id="PTHR34414:SF1">
    <property type="entry name" value="SUBTILISIN-LIKE SERINE PROTEASE"/>
    <property type="match status" value="1"/>
</dbReference>
<reference evidence="2" key="2">
    <citation type="submission" date="2020-02" db="EMBL/GenBank/DDBJ databases">
        <authorList>
            <person name="Gilchrist C.L.M."/>
            <person name="Chooi Y.-H."/>
        </authorList>
    </citation>
    <scope>NUCLEOTIDE SEQUENCE</scope>
    <source>
        <strain evidence="2">MST-FP2251</strain>
    </source>
</reference>
<feature type="transmembrane region" description="Helical" evidence="1">
    <location>
        <begin position="289"/>
        <end position="316"/>
    </location>
</feature>
<dbReference type="Proteomes" id="UP001194746">
    <property type="component" value="Unassembled WGS sequence"/>
</dbReference>
<dbReference type="PANTHER" id="PTHR34414">
    <property type="entry name" value="HET DOMAIN-CONTAINING PROTEIN-RELATED"/>
    <property type="match status" value="1"/>
</dbReference>